<protein>
    <submittedName>
        <fullName evidence="3">DUF1868 domain-containing protein</fullName>
    </submittedName>
</protein>
<sequence length="279" mass="31036">MTMRSIRPVRSNCPTGRRAILSGGIASLAALLTLGAAPDPHEGEDAHCAPEPEPGHGDRQGKFDENGRMRIWPGNTTICPFPVTHPLAQAMLEMNRLVTTQYAAYIAPTPPSSYHMTILGGVDPEQIQRGTLPVGIAPSMPLDTINRILCERLARERFDIPEKIEMEIDPDRHHAPLVGAPLRPANAAIATALYDLRRQIAECMQFHPDDLMRYMFHATYGYKYRHLPYHLKPGLRSAVHEWRREASERLGVFTVPAPVFCSFETMGAFTPLLALQGRA</sequence>
<dbReference type="RefSeq" id="WP_252848914.1">
    <property type="nucleotide sequence ID" value="NZ_BAPW01000023.1"/>
</dbReference>
<dbReference type="SUPFAM" id="SSF55144">
    <property type="entry name" value="LigT-like"/>
    <property type="match status" value="1"/>
</dbReference>
<dbReference type="InterPro" id="IPR009097">
    <property type="entry name" value="Cyclic_Pdiesterase"/>
</dbReference>
<dbReference type="Gene3D" id="3.90.1140.10">
    <property type="entry name" value="Cyclic phosphodiesterase"/>
    <property type="match status" value="1"/>
</dbReference>
<reference evidence="3 4" key="1">
    <citation type="submission" date="2022-06" db="EMBL/GenBank/DDBJ databases">
        <title>Whole-genome of Asaia lannensis strain LMG 27011T.</title>
        <authorList>
            <person name="Sombolestani A."/>
        </authorList>
    </citation>
    <scope>NUCLEOTIDE SEQUENCE [LARGE SCALE GENOMIC DNA]</scope>
    <source>
        <strain evidence="3 4">NBRC 102526</strain>
    </source>
</reference>
<evidence type="ECO:0000256" key="1">
    <source>
        <dbReference type="SAM" id="MobiDB-lite"/>
    </source>
</evidence>
<gene>
    <name evidence="3" type="ORF">NF685_05610</name>
</gene>
<feature type="compositionally biased region" description="Basic and acidic residues" evidence="1">
    <location>
        <begin position="39"/>
        <end position="67"/>
    </location>
</feature>
<evidence type="ECO:0000313" key="3">
    <source>
        <dbReference type="EMBL" id="MCO6159511.1"/>
    </source>
</evidence>
<dbReference type="Proteomes" id="UP001523401">
    <property type="component" value="Unassembled WGS sequence"/>
</dbReference>
<evidence type="ECO:0000259" key="2">
    <source>
        <dbReference type="Pfam" id="PF08975"/>
    </source>
</evidence>
<dbReference type="Pfam" id="PF08975">
    <property type="entry name" value="2H-phosphodiest"/>
    <property type="match status" value="1"/>
</dbReference>
<dbReference type="InterPro" id="IPR015069">
    <property type="entry name" value="2H-PEstase_DUF1868"/>
</dbReference>
<comment type="caution">
    <text evidence="3">The sequence shown here is derived from an EMBL/GenBank/DDBJ whole genome shotgun (WGS) entry which is preliminary data.</text>
</comment>
<accession>A0ABT1CG45</accession>
<feature type="domain" description="DUF1868" evidence="2">
    <location>
        <begin position="62"/>
        <end position="170"/>
    </location>
</feature>
<name>A0ABT1CG45_9PROT</name>
<dbReference type="EMBL" id="JAMXQU010000003">
    <property type="protein sequence ID" value="MCO6159511.1"/>
    <property type="molecule type" value="Genomic_DNA"/>
</dbReference>
<proteinExistence type="predicted"/>
<feature type="region of interest" description="Disordered" evidence="1">
    <location>
        <begin position="37"/>
        <end position="67"/>
    </location>
</feature>
<evidence type="ECO:0000313" key="4">
    <source>
        <dbReference type="Proteomes" id="UP001523401"/>
    </source>
</evidence>
<keyword evidence="4" id="KW-1185">Reference proteome</keyword>
<organism evidence="3 4">
    <name type="scientific">Asaia lannensis NBRC 102526</name>
    <dbReference type="NCBI Taxonomy" id="1307926"/>
    <lineage>
        <taxon>Bacteria</taxon>
        <taxon>Pseudomonadati</taxon>
        <taxon>Pseudomonadota</taxon>
        <taxon>Alphaproteobacteria</taxon>
        <taxon>Acetobacterales</taxon>
        <taxon>Acetobacteraceae</taxon>
        <taxon>Asaia</taxon>
    </lineage>
</organism>